<evidence type="ECO:0000313" key="4">
    <source>
        <dbReference type="EMBL" id="VFT89060.1"/>
    </source>
</evidence>
<keyword evidence="2" id="KW-0812">Transmembrane</keyword>
<dbReference type="Proteomes" id="UP000332933">
    <property type="component" value="Unassembled WGS sequence"/>
</dbReference>
<reference evidence="3" key="2">
    <citation type="submission" date="2019-06" db="EMBL/GenBank/DDBJ databases">
        <title>Genomics analysis of Aphanomyces spp. identifies a new class of oomycete effector associated with host adaptation.</title>
        <authorList>
            <person name="Gaulin E."/>
        </authorList>
    </citation>
    <scope>NUCLEOTIDE SEQUENCE</scope>
    <source>
        <strain evidence="3">CBS 578.67</strain>
    </source>
</reference>
<keyword evidence="5" id="KW-1185">Reference proteome</keyword>
<evidence type="ECO:0000256" key="1">
    <source>
        <dbReference type="SAM" id="MobiDB-lite"/>
    </source>
</evidence>
<dbReference type="AlphaFoldDB" id="A0A485KVK5"/>
<gene>
    <name evidence="4" type="primary">Aste57867_12206</name>
    <name evidence="3" type="ORF">As57867_012161</name>
    <name evidence="4" type="ORF">ASTE57867_12206</name>
</gene>
<feature type="region of interest" description="Disordered" evidence="1">
    <location>
        <begin position="1"/>
        <end position="20"/>
    </location>
</feature>
<evidence type="ECO:0000313" key="5">
    <source>
        <dbReference type="Proteomes" id="UP000332933"/>
    </source>
</evidence>
<dbReference type="EMBL" id="CAADRA010005365">
    <property type="protein sequence ID" value="VFT89060.1"/>
    <property type="molecule type" value="Genomic_DNA"/>
</dbReference>
<keyword evidence="2" id="KW-0472">Membrane</keyword>
<keyword evidence="2" id="KW-1133">Transmembrane helix</keyword>
<name>A0A485KVK5_9STRA</name>
<proteinExistence type="predicted"/>
<protein>
    <submittedName>
        <fullName evidence="4">Aste57867_12206 protein</fullName>
    </submittedName>
</protein>
<accession>A0A485KVK5</accession>
<evidence type="ECO:0000313" key="3">
    <source>
        <dbReference type="EMBL" id="KAF0697099.1"/>
    </source>
</evidence>
<evidence type="ECO:0000256" key="2">
    <source>
        <dbReference type="SAM" id="Phobius"/>
    </source>
</evidence>
<feature type="transmembrane region" description="Helical" evidence="2">
    <location>
        <begin position="43"/>
        <end position="62"/>
    </location>
</feature>
<dbReference type="EMBL" id="VJMH01005344">
    <property type="protein sequence ID" value="KAF0697099.1"/>
    <property type="molecule type" value="Genomic_DNA"/>
</dbReference>
<sequence length="178" mass="18987">MTFSVFNATTSAPQAPSTSHVRSISAPTAASVLPTPWHDGTTIVVTAVAAVVVIAAGLALLWRSCRAPNEKTMRTQSVAVAPSGGRDSEQSEPSWIVAFDIQLIEDDANERAAAKLAAEATSESVWREMGTPTSNKCGKCGRVDSDDLFVGETFFGMRCLDCYGLVDSPRPVEDYIVF</sequence>
<reference evidence="4 5" key="1">
    <citation type="submission" date="2019-03" db="EMBL/GenBank/DDBJ databases">
        <authorList>
            <person name="Gaulin E."/>
            <person name="Dumas B."/>
        </authorList>
    </citation>
    <scope>NUCLEOTIDE SEQUENCE [LARGE SCALE GENOMIC DNA]</scope>
    <source>
        <strain evidence="4">CBS 568.67</strain>
    </source>
</reference>
<organism evidence="4 5">
    <name type="scientific">Aphanomyces stellatus</name>
    <dbReference type="NCBI Taxonomy" id="120398"/>
    <lineage>
        <taxon>Eukaryota</taxon>
        <taxon>Sar</taxon>
        <taxon>Stramenopiles</taxon>
        <taxon>Oomycota</taxon>
        <taxon>Saprolegniomycetes</taxon>
        <taxon>Saprolegniales</taxon>
        <taxon>Verrucalvaceae</taxon>
        <taxon>Aphanomyces</taxon>
    </lineage>
</organism>